<name>A0A2X4R5W0_HAEHA</name>
<protein>
    <submittedName>
        <fullName evidence="1">Uncharacterized protein</fullName>
    </submittedName>
</protein>
<gene>
    <name evidence="1" type="ORF">NCTC10839_01529</name>
</gene>
<evidence type="ECO:0000313" key="2">
    <source>
        <dbReference type="Proteomes" id="UP000248808"/>
    </source>
</evidence>
<proteinExistence type="predicted"/>
<dbReference type="GeneID" id="56958110"/>
<reference evidence="1 2" key="1">
    <citation type="submission" date="2018-06" db="EMBL/GenBank/DDBJ databases">
        <authorList>
            <consortium name="Pathogen Informatics"/>
            <person name="Doyle S."/>
        </authorList>
    </citation>
    <scope>NUCLEOTIDE SEQUENCE [LARGE SCALE GENOMIC DNA]</scope>
    <source>
        <strain evidence="1 2">NCTC10839</strain>
    </source>
</reference>
<dbReference type="Proteomes" id="UP000248808">
    <property type="component" value="Chromosome 1"/>
</dbReference>
<accession>A0A2X4R5W0</accession>
<evidence type="ECO:0000313" key="1">
    <source>
        <dbReference type="EMBL" id="SQH97609.1"/>
    </source>
</evidence>
<sequence>MKYMDPKYCSFTLDTVENCCNLILNIVLYSVDRDIAEKIVLDNLDSSVDELKYTSIISVGHIVRIDKRISFDIINKLELLKNSGQFLGAISDVFDDINLFCDK</sequence>
<dbReference type="KEGG" id="hhz:NCTC10839_01529"/>
<organism evidence="1 2">
    <name type="scientific">Haemophilus haemolyticus</name>
    <dbReference type="NCBI Taxonomy" id="726"/>
    <lineage>
        <taxon>Bacteria</taxon>
        <taxon>Pseudomonadati</taxon>
        <taxon>Pseudomonadota</taxon>
        <taxon>Gammaproteobacteria</taxon>
        <taxon>Pasteurellales</taxon>
        <taxon>Pasteurellaceae</taxon>
        <taxon>Haemophilus</taxon>
    </lineage>
</organism>
<dbReference type="RefSeq" id="WP_111696870.1">
    <property type="nucleotide sequence ID" value="NZ_LS483458.1"/>
</dbReference>
<dbReference type="AlphaFoldDB" id="A0A2X4R5W0"/>
<dbReference type="EMBL" id="LS483458">
    <property type="protein sequence ID" value="SQH97609.1"/>
    <property type="molecule type" value="Genomic_DNA"/>
</dbReference>